<keyword evidence="3" id="KW-1185">Reference proteome</keyword>
<evidence type="ECO:0000313" key="2">
    <source>
        <dbReference type="EMBL" id="TLD92181.1"/>
    </source>
</evidence>
<dbReference type="PANTHER" id="PTHR37166">
    <property type="entry name" value="PROTEIN FLAG"/>
    <property type="match status" value="1"/>
</dbReference>
<dbReference type="SUPFAM" id="SSF160214">
    <property type="entry name" value="FlaG-like"/>
    <property type="match status" value="1"/>
</dbReference>
<organism evidence="2 3">
    <name type="scientific">Helicobacter saguini</name>
    <dbReference type="NCBI Taxonomy" id="1548018"/>
    <lineage>
        <taxon>Bacteria</taxon>
        <taxon>Pseudomonadati</taxon>
        <taxon>Campylobacterota</taxon>
        <taxon>Epsilonproteobacteria</taxon>
        <taxon>Campylobacterales</taxon>
        <taxon>Helicobacteraceae</taxon>
        <taxon>Helicobacter</taxon>
    </lineage>
</organism>
<sequence length="132" mass="14904">METGSSQALQNQLIALITNTSNPQAQNANVQGRLATQNMSAGARQEAQNEAMKMEDRKLHEEMIKLSKKLQAEMEKASTNINFSYNDEIKALVVTVREATGQRVIREIPSREAIELIRKMRDMVGNIFDQRV</sequence>
<proteinExistence type="predicted"/>
<accession>A0A347VRA5</accession>
<dbReference type="OrthoDB" id="5373092at2"/>
<keyword evidence="2" id="KW-0966">Cell projection</keyword>
<dbReference type="RefSeq" id="WP_034570920.1">
    <property type="nucleotide sequence ID" value="NZ_JRMP02000023.1"/>
</dbReference>
<dbReference type="EMBL" id="JRMP02000023">
    <property type="protein sequence ID" value="TLD92181.1"/>
    <property type="molecule type" value="Genomic_DNA"/>
</dbReference>
<reference evidence="2 3" key="2">
    <citation type="journal article" date="2016" name="Infect. Immun.">
        <title>Helicobacter saguini, a Novel Helicobacter Isolated from Cotton-Top Tamarins with Ulcerative Colitis, Has Proinflammatory Properties and Induces Typhlocolitis and Dysplasia in Gnotobiotic IL-10-/- Mice.</title>
        <authorList>
            <person name="Shen Z."/>
            <person name="Mannion A."/>
            <person name="Whary M.T."/>
            <person name="Muthupalani S."/>
            <person name="Sheh A."/>
            <person name="Feng Y."/>
            <person name="Gong G."/>
            <person name="Vandamme P."/>
            <person name="Holcombe H.R."/>
            <person name="Paster B.J."/>
            <person name="Fox J.G."/>
        </authorList>
    </citation>
    <scope>NUCLEOTIDE SEQUENCE [LARGE SCALE GENOMIC DNA]</scope>
    <source>
        <strain evidence="2 3">MIT 97-6194</strain>
    </source>
</reference>
<evidence type="ECO:0000313" key="4">
    <source>
        <dbReference type="Proteomes" id="UP000477070"/>
    </source>
</evidence>
<evidence type="ECO:0000313" key="1">
    <source>
        <dbReference type="EMBL" id="MWV68707.1"/>
    </source>
</evidence>
<dbReference type="AlphaFoldDB" id="A0A347VRA5"/>
<gene>
    <name evidence="1" type="ORF">DCO61_01345</name>
    <name evidence="2" type="ORF">LS64_010870</name>
</gene>
<dbReference type="Pfam" id="PF03646">
    <property type="entry name" value="FlaG"/>
    <property type="match status" value="1"/>
</dbReference>
<protein>
    <submittedName>
        <fullName evidence="2">Flagellin protein</fullName>
    </submittedName>
</protein>
<comment type="caution">
    <text evidence="2">The sequence shown here is derived from an EMBL/GenBank/DDBJ whole genome shotgun (WGS) entry which is preliminary data.</text>
</comment>
<dbReference type="PANTHER" id="PTHR37166:SF1">
    <property type="entry name" value="PROTEIN FLAG"/>
    <property type="match status" value="1"/>
</dbReference>
<dbReference type="EMBL" id="QBIU01000001">
    <property type="protein sequence ID" value="MWV68707.1"/>
    <property type="molecule type" value="Genomic_DNA"/>
</dbReference>
<keyword evidence="2" id="KW-0282">Flagellum</keyword>
<dbReference type="Gene3D" id="3.30.160.170">
    <property type="entry name" value="FlaG-like"/>
    <property type="match status" value="1"/>
</dbReference>
<dbReference type="InterPro" id="IPR035924">
    <property type="entry name" value="FlaG-like_sf"/>
</dbReference>
<dbReference type="Proteomes" id="UP000477070">
    <property type="component" value="Unassembled WGS sequence"/>
</dbReference>
<dbReference type="Proteomes" id="UP000029714">
    <property type="component" value="Unassembled WGS sequence"/>
</dbReference>
<keyword evidence="2" id="KW-0969">Cilium</keyword>
<reference evidence="1 4" key="4">
    <citation type="submission" date="2019-12" db="EMBL/GenBank/DDBJ databases">
        <title>Multi-Generational Helicobacter saguini Isolates.</title>
        <authorList>
            <person name="Mannion A."/>
            <person name="Shen Z."/>
            <person name="Fox J.G."/>
        </authorList>
    </citation>
    <scope>NUCLEOTIDE SEQUENCE [LARGE SCALE GENOMIC DNA]</scope>
    <source>
        <strain evidence="1">16-048</strain>
        <strain evidence="4">16-048 (F4)</strain>
    </source>
</reference>
<name>A0A347VRA5_9HELI</name>
<reference evidence="2" key="3">
    <citation type="submission" date="2018-04" db="EMBL/GenBank/DDBJ databases">
        <authorList>
            <person name="Sheh A."/>
            <person name="Shen Z."/>
            <person name="Mannion A.J."/>
            <person name="Fox J.G."/>
        </authorList>
    </citation>
    <scope>NUCLEOTIDE SEQUENCE</scope>
    <source>
        <strain evidence="2">MIT 97-6194</strain>
    </source>
</reference>
<dbReference type="InterPro" id="IPR005186">
    <property type="entry name" value="FlaG"/>
</dbReference>
<evidence type="ECO:0000313" key="3">
    <source>
        <dbReference type="Proteomes" id="UP000029714"/>
    </source>
</evidence>
<dbReference type="STRING" id="1548018.LS64_03985"/>
<reference evidence="2 3" key="1">
    <citation type="journal article" date="2014" name="Genome Announc.">
        <title>Draft genome sequences of eight enterohepatic helicobacter species isolated from both laboratory and wild rodents.</title>
        <authorList>
            <person name="Sheh A."/>
            <person name="Shen Z."/>
            <person name="Fox J.G."/>
        </authorList>
    </citation>
    <scope>NUCLEOTIDE SEQUENCE [LARGE SCALE GENOMIC DNA]</scope>
    <source>
        <strain evidence="2 3">MIT 97-6194</strain>
    </source>
</reference>